<dbReference type="Gene3D" id="3.30.70.960">
    <property type="entry name" value="SEA domain"/>
    <property type="match status" value="1"/>
</dbReference>
<dbReference type="InterPro" id="IPR036364">
    <property type="entry name" value="SEA_dom_sf"/>
</dbReference>
<keyword evidence="2" id="KW-0732">Signal</keyword>
<feature type="region of interest" description="Disordered" evidence="1">
    <location>
        <begin position="872"/>
        <end position="926"/>
    </location>
</feature>
<gene>
    <name evidence="4" type="ORF">NMOB1V02_LOCUS5928</name>
</gene>
<feature type="region of interest" description="Disordered" evidence="1">
    <location>
        <begin position="792"/>
        <end position="820"/>
    </location>
</feature>
<dbReference type="EMBL" id="CAJPEX010001156">
    <property type="protein sequence ID" value="CAG0918370.1"/>
    <property type="molecule type" value="Genomic_DNA"/>
</dbReference>
<feature type="compositionally biased region" description="Low complexity" evidence="1">
    <location>
        <begin position="252"/>
        <end position="273"/>
    </location>
</feature>
<feature type="compositionally biased region" description="Low complexity" evidence="1">
    <location>
        <begin position="571"/>
        <end position="584"/>
    </location>
</feature>
<feature type="compositionally biased region" description="Polar residues" evidence="1">
    <location>
        <begin position="363"/>
        <end position="387"/>
    </location>
</feature>
<dbReference type="Pfam" id="PF01390">
    <property type="entry name" value="SEA"/>
    <property type="match status" value="1"/>
</dbReference>
<evidence type="ECO:0000313" key="4">
    <source>
        <dbReference type="EMBL" id="CAD7278218.1"/>
    </source>
</evidence>
<evidence type="ECO:0000259" key="3">
    <source>
        <dbReference type="Pfam" id="PF01390"/>
    </source>
</evidence>
<dbReference type="OrthoDB" id="6162910at2759"/>
<feature type="domain" description="SEA" evidence="3">
    <location>
        <begin position="939"/>
        <end position="1027"/>
    </location>
</feature>
<protein>
    <recommendedName>
        <fullName evidence="3">SEA domain-containing protein</fullName>
    </recommendedName>
</protein>
<feature type="region of interest" description="Disordered" evidence="1">
    <location>
        <begin position="129"/>
        <end position="179"/>
    </location>
</feature>
<feature type="compositionally biased region" description="Low complexity" evidence="1">
    <location>
        <begin position="216"/>
        <end position="244"/>
    </location>
</feature>
<dbReference type="Proteomes" id="UP000678499">
    <property type="component" value="Unassembled WGS sequence"/>
</dbReference>
<evidence type="ECO:0000313" key="5">
    <source>
        <dbReference type="Proteomes" id="UP000678499"/>
    </source>
</evidence>
<dbReference type="SUPFAM" id="SSF82671">
    <property type="entry name" value="SEA domain"/>
    <property type="match status" value="1"/>
</dbReference>
<feature type="signal peptide" evidence="2">
    <location>
        <begin position="1"/>
        <end position="28"/>
    </location>
</feature>
<feature type="compositionally biased region" description="Low complexity" evidence="1">
    <location>
        <begin position="656"/>
        <end position="675"/>
    </location>
</feature>
<keyword evidence="5" id="KW-1185">Reference proteome</keyword>
<reference evidence="4" key="1">
    <citation type="submission" date="2020-11" db="EMBL/GenBank/DDBJ databases">
        <authorList>
            <person name="Tran Van P."/>
        </authorList>
    </citation>
    <scope>NUCLEOTIDE SEQUENCE</scope>
</reference>
<feature type="chain" id="PRO_5036210792" description="SEA domain-containing protein" evidence="2">
    <location>
        <begin position="29"/>
        <end position="1089"/>
    </location>
</feature>
<feature type="region of interest" description="Disordered" evidence="1">
    <location>
        <begin position="317"/>
        <end position="387"/>
    </location>
</feature>
<feature type="compositionally biased region" description="Low complexity" evidence="1">
    <location>
        <begin position="894"/>
        <end position="926"/>
    </location>
</feature>
<feature type="compositionally biased region" description="Basic and acidic residues" evidence="1">
    <location>
        <begin position="164"/>
        <end position="173"/>
    </location>
</feature>
<proteinExistence type="predicted"/>
<feature type="compositionally biased region" description="Low complexity" evidence="1">
    <location>
        <begin position="456"/>
        <end position="488"/>
    </location>
</feature>
<organism evidence="4">
    <name type="scientific">Notodromas monacha</name>
    <dbReference type="NCBI Taxonomy" id="399045"/>
    <lineage>
        <taxon>Eukaryota</taxon>
        <taxon>Metazoa</taxon>
        <taxon>Ecdysozoa</taxon>
        <taxon>Arthropoda</taxon>
        <taxon>Crustacea</taxon>
        <taxon>Oligostraca</taxon>
        <taxon>Ostracoda</taxon>
        <taxon>Podocopa</taxon>
        <taxon>Podocopida</taxon>
        <taxon>Cypridocopina</taxon>
        <taxon>Cypridoidea</taxon>
        <taxon>Cyprididae</taxon>
        <taxon>Notodromas</taxon>
    </lineage>
</organism>
<evidence type="ECO:0000256" key="2">
    <source>
        <dbReference type="SAM" id="SignalP"/>
    </source>
</evidence>
<feature type="region of interest" description="Disordered" evidence="1">
    <location>
        <begin position="564"/>
        <end position="584"/>
    </location>
</feature>
<feature type="compositionally biased region" description="Gly residues" evidence="1">
    <location>
        <begin position="135"/>
        <end position="153"/>
    </location>
</feature>
<feature type="compositionally biased region" description="Polar residues" evidence="1">
    <location>
        <begin position="872"/>
        <end position="893"/>
    </location>
</feature>
<sequence>MMAGGGLVTTHISVNFLLVVFLAGLVGAQLQGESDTQVYFPPLYLRIEEEVTLHKKAAVFQRNFLKEIYFGSTVFGANAVFNPFVINDAVVFDAQESVEAVPLIMPGHGDLLPSEELLSSLERLGRANRFSVGGSNRGGGGGGGGSSGAGSGGPVQPAGNRLQQAEEQRRTDWRLPSVAQVAVTRGSRFPAKRRPAIATIQRNLGSQQNPITSRFAPVGAGSAAPSSIRQPPSEPEPSSRFPQSVQPPAPNPKSSSSSSSLETPAISSSTSGFSQSAGYVNLEELYAHVMAVRHHAEDLGVGVGVVDVDVENEPVFQSRGPAPIGVTVDGASSPSDVEEDVGQTNSHLGNRRRRPGSVIRRLITSSTEVPSQSQQGSQAGDPLQPTTIPSNVEVSVVDIPLSTDIPFTKILADKIREETEKVRLKNLQKLALESSSSSAVPPETSSEPGILILSSVQTSKSVSSDDTDTTTTATTTTTISALPATSTTERTKWTPPKPLPPRKPNSGVLSPLLFKNKKESEDVEQTTQFVKSIPDDLVHILANFKQEDLSKILPPGVKLISVTTPEPPTTVAPSSSTTSYPVVSRKNKKLPAHLGKDDEPGLKVSDVLGSLFPGGGGGKGDQRKKLPQKSVGDLFDEIDFGSAVGVDPGLLPKDFSSTTPRTTSSTTATTTTTSSAKPVLVNPVSLTDVKNLLPPGFKLEDSTESFGIQKQLEVLLKSLQNSNNQNASVLPTTQTTTTVISTTSTAATPAIPGLVFKDVLDTSFLPPGFEIKPEVVSPNLAGLLPPGYVESLSSSTTSEKTTISTAGTTKSTTSATTSVQTTEATTKPFLIFPGGSRTRKPIADASSPAPVFNFKPLDVTFGFPKRVTTEFTGWPTSSTEATKFDQPASNEGPSDSSSSSSTSSSTTSTTTTTTQRPTTTSFRTTTPGVCGSECRLGATIRIVGGADWSPALWDKNSYAYKDMAKKLEEEACLDAVYRNSLLSDWYDRVEIEAFSPGSVVVDYVVWLRGLENREVDTGQLKKLFYKSVDALSTSPSSNDRRNRQKSLKPSAIPDRLTLGSYTLDPFYTDFIGSVERELGDPLVLTPADA</sequence>
<dbReference type="InterPro" id="IPR000082">
    <property type="entry name" value="SEA_dom"/>
</dbReference>
<feature type="region of interest" description="Disordered" evidence="1">
    <location>
        <begin position="649"/>
        <end position="675"/>
    </location>
</feature>
<evidence type="ECO:0000256" key="1">
    <source>
        <dbReference type="SAM" id="MobiDB-lite"/>
    </source>
</evidence>
<feature type="region of interest" description="Disordered" evidence="1">
    <location>
        <begin position="456"/>
        <end position="510"/>
    </location>
</feature>
<accession>A0A7R9GF04</accession>
<feature type="compositionally biased region" description="Polar residues" evidence="1">
    <location>
        <begin position="200"/>
        <end position="212"/>
    </location>
</feature>
<dbReference type="AlphaFoldDB" id="A0A7R9GF04"/>
<name>A0A7R9GF04_9CRUS</name>
<dbReference type="EMBL" id="OA883193">
    <property type="protein sequence ID" value="CAD7278218.1"/>
    <property type="molecule type" value="Genomic_DNA"/>
</dbReference>
<feature type="region of interest" description="Disordered" evidence="1">
    <location>
        <begin position="200"/>
        <end position="273"/>
    </location>
</feature>